<dbReference type="Proteomes" id="UP000198804">
    <property type="component" value="Unassembled WGS sequence"/>
</dbReference>
<dbReference type="PROSITE" id="PS51736">
    <property type="entry name" value="RECOMBINASES_3"/>
    <property type="match status" value="1"/>
</dbReference>
<proteinExistence type="predicted"/>
<dbReference type="AlphaFoldDB" id="A0A1I4ISX2"/>
<gene>
    <name evidence="2" type="ORF">SAMN04488125_11846</name>
</gene>
<reference evidence="3" key="1">
    <citation type="submission" date="2016-10" db="EMBL/GenBank/DDBJ databases">
        <authorList>
            <person name="Varghese N."/>
            <person name="Submissions S."/>
        </authorList>
    </citation>
    <scope>NUCLEOTIDE SEQUENCE [LARGE SCALE GENOMIC DNA]</scope>
    <source>
        <strain evidence="3">CGMCC 1.6474</strain>
    </source>
</reference>
<dbReference type="InterPro" id="IPR006119">
    <property type="entry name" value="Resolv_N"/>
</dbReference>
<sequence length="66" mass="7478">MFSYNLHMLIGRARVSTEDLDLDLQCDVLKAAGCFRIFEEKESGRAGTKRPALEAALDFLRTVSNW</sequence>
<evidence type="ECO:0000259" key="1">
    <source>
        <dbReference type="PROSITE" id="PS51736"/>
    </source>
</evidence>
<dbReference type="InterPro" id="IPR036162">
    <property type="entry name" value="Resolvase-like_N_sf"/>
</dbReference>
<organism evidence="2 3">
    <name type="scientific">Methylorubrum salsuginis</name>
    <dbReference type="NCBI Taxonomy" id="414703"/>
    <lineage>
        <taxon>Bacteria</taxon>
        <taxon>Pseudomonadati</taxon>
        <taxon>Pseudomonadota</taxon>
        <taxon>Alphaproteobacteria</taxon>
        <taxon>Hyphomicrobiales</taxon>
        <taxon>Methylobacteriaceae</taxon>
        <taxon>Methylorubrum</taxon>
    </lineage>
</organism>
<dbReference type="GO" id="GO:0000150">
    <property type="term" value="F:DNA strand exchange activity"/>
    <property type="evidence" value="ECO:0007669"/>
    <property type="project" value="InterPro"/>
</dbReference>
<keyword evidence="3" id="KW-1185">Reference proteome</keyword>
<protein>
    <submittedName>
        <fullName evidence="2">Resolvase, N terminal domain</fullName>
    </submittedName>
</protein>
<dbReference type="GO" id="GO:0003677">
    <property type="term" value="F:DNA binding"/>
    <property type="evidence" value="ECO:0007669"/>
    <property type="project" value="InterPro"/>
</dbReference>
<dbReference type="EMBL" id="FOSV01000018">
    <property type="protein sequence ID" value="SFL57448.1"/>
    <property type="molecule type" value="Genomic_DNA"/>
</dbReference>
<evidence type="ECO:0000313" key="3">
    <source>
        <dbReference type="Proteomes" id="UP000198804"/>
    </source>
</evidence>
<evidence type="ECO:0000313" key="2">
    <source>
        <dbReference type="EMBL" id="SFL57448.1"/>
    </source>
</evidence>
<dbReference type="SUPFAM" id="SSF53041">
    <property type="entry name" value="Resolvase-like"/>
    <property type="match status" value="1"/>
</dbReference>
<dbReference type="Gene3D" id="3.40.50.1390">
    <property type="entry name" value="Resolvase, N-terminal catalytic domain"/>
    <property type="match status" value="1"/>
</dbReference>
<name>A0A1I4ISX2_9HYPH</name>
<dbReference type="Pfam" id="PF00239">
    <property type="entry name" value="Resolvase"/>
    <property type="match status" value="1"/>
</dbReference>
<feature type="domain" description="Resolvase/invertase-type recombinase catalytic" evidence="1">
    <location>
        <begin position="8"/>
        <end position="66"/>
    </location>
</feature>
<accession>A0A1I4ISX2</accession>